<reference evidence="1 2" key="1">
    <citation type="submission" date="2022-03" db="EMBL/GenBank/DDBJ databases">
        <authorList>
            <person name="Jo J.-H."/>
            <person name="Im W.-T."/>
        </authorList>
    </citation>
    <scope>NUCLEOTIDE SEQUENCE [LARGE SCALE GENOMIC DNA]</scope>
    <source>
        <strain evidence="1 2">MA9</strain>
    </source>
</reference>
<accession>A0ABS9U859</accession>
<dbReference type="EMBL" id="JAKZFC010000001">
    <property type="protein sequence ID" value="MCH7320507.1"/>
    <property type="molecule type" value="Genomic_DNA"/>
</dbReference>
<evidence type="ECO:0000313" key="2">
    <source>
        <dbReference type="Proteomes" id="UP001316087"/>
    </source>
</evidence>
<evidence type="ECO:0000313" key="1">
    <source>
        <dbReference type="EMBL" id="MCH7320507.1"/>
    </source>
</evidence>
<dbReference type="InterPro" id="IPR035218">
    <property type="entry name" value="DUF5327"/>
</dbReference>
<name>A0ABS9U859_9BACL</name>
<proteinExistence type="predicted"/>
<sequence length="89" mass="9892">MITQQTILMQIEKLTIEARQATSEQQVREKFAAIKAICDVVLAENRTEKQQSVSVTPNAMPVPAFTQPVAIPSQKLQEDDANGDSLFDF</sequence>
<protein>
    <submittedName>
        <fullName evidence="1">YwdI family protein</fullName>
    </submittedName>
</protein>
<dbReference type="RefSeq" id="WP_241367522.1">
    <property type="nucleotide sequence ID" value="NZ_JAKZFC010000001.1"/>
</dbReference>
<organism evidence="1 2">
    <name type="scientific">Solibacillus palustris</name>
    <dbReference type="NCBI Taxonomy" id="2908203"/>
    <lineage>
        <taxon>Bacteria</taxon>
        <taxon>Bacillati</taxon>
        <taxon>Bacillota</taxon>
        <taxon>Bacilli</taxon>
        <taxon>Bacillales</taxon>
        <taxon>Caryophanaceae</taxon>
        <taxon>Solibacillus</taxon>
    </lineage>
</organism>
<dbReference type="Proteomes" id="UP001316087">
    <property type="component" value="Unassembled WGS sequence"/>
</dbReference>
<gene>
    <name evidence="1" type="ORF">LZ480_01300</name>
</gene>
<comment type="caution">
    <text evidence="1">The sequence shown here is derived from an EMBL/GenBank/DDBJ whole genome shotgun (WGS) entry which is preliminary data.</text>
</comment>
<keyword evidence="2" id="KW-1185">Reference proteome</keyword>
<dbReference type="Pfam" id="PF17261">
    <property type="entry name" value="DUF5327"/>
    <property type="match status" value="1"/>
</dbReference>